<dbReference type="InterPro" id="IPR050812">
    <property type="entry name" value="Preph/Arog_dehydrog"/>
</dbReference>
<dbReference type="GO" id="GO:0008977">
    <property type="term" value="F:prephenate dehydrogenase (NAD+) activity"/>
    <property type="evidence" value="ECO:0007669"/>
    <property type="project" value="UniProtKB-EC"/>
</dbReference>
<keyword evidence="13" id="KW-1185">Reference proteome</keyword>
<evidence type="ECO:0000256" key="1">
    <source>
        <dbReference type="ARBA" id="ARBA00005067"/>
    </source>
</evidence>
<dbReference type="STRING" id="1120996.SAMN02746066_00081"/>
<feature type="domain" description="Prephenate/arogenate dehydrogenase" evidence="11">
    <location>
        <begin position="4"/>
        <end position="295"/>
    </location>
</feature>
<evidence type="ECO:0000313" key="13">
    <source>
        <dbReference type="Proteomes" id="UP000184038"/>
    </source>
</evidence>
<dbReference type="Gene3D" id="3.40.50.720">
    <property type="entry name" value="NAD(P)-binding Rossmann-like Domain"/>
    <property type="match status" value="1"/>
</dbReference>
<evidence type="ECO:0000259" key="11">
    <source>
        <dbReference type="PROSITE" id="PS51176"/>
    </source>
</evidence>
<comment type="similarity">
    <text evidence="2">Belongs to the prephenate/arogenate dehydrogenase family.</text>
</comment>
<dbReference type="EC" id="1.3.1.12" evidence="3"/>
<evidence type="ECO:0000313" key="12">
    <source>
        <dbReference type="EMBL" id="SHL93125.1"/>
    </source>
</evidence>
<dbReference type="OrthoDB" id="9802008at2"/>
<dbReference type="InterPro" id="IPR036291">
    <property type="entry name" value="NAD(P)-bd_dom_sf"/>
</dbReference>
<evidence type="ECO:0000256" key="4">
    <source>
        <dbReference type="ARBA" id="ARBA00016891"/>
    </source>
</evidence>
<dbReference type="SUPFAM" id="SSF48179">
    <property type="entry name" value="6-phosphogluconate dehydrogenase C-terminal domain-like"/>
    <property type="match status" value="1"/>
</dbReference>
<dbReference type="PANTHER" id="PTHR21363">
    <property type="entry name" value="PREPHENATE DEHYDROGENASE"/>
    <property type="match status" value="1"/>
</dbReference>
<evidence type="ECO:0000256" key="3">
    <source>
        <dbReference type="ARBA" id="ARBA00012068"/>
    </source>
</evidence>
<keyword evidence="9" id="KW-0057">Aromatic amino acid biosynthesis</keyword>
<accession>A0A1M7EMW1</accession>
<evidence type="ECO:0000256" key="7">
    <source>
        <dbReference type="ARBA" id="ARBA00023002"/>
    </source>
</evidence>
<dbReference type="Proteomes" id="UP000184038">
    <property type="component" value="Unassembled WGS sequence"/>
</dbReference>
<dbReference type="AlphaFoldDB" id="A0A1M7EMW1"/>
<dbReference type="Pfam" id="PF02153">
    <property type="entry name" value="PDH_N"/>
    <property type="match status" value="1"/>
</dbReference>
<evidence type="ECO:0000256" key="2">
    <source>
        <dbReference type="ARBA" id="ARBA00007964"/>
    </source>
</evidence>
<dbReference type="EMBL" id="FRCP01000005">
    <property type="protein sequence ID" value="SHL93125.1"/>
    <property type="molecule type" value="Genomic_DNA"/>
</dbReference>
<dbReference type="Pfam" id="PF20463">
    <property type="entry name" value="PDH_C"/>
    <property type="match status" value="1"/>
</dbReference>
<comment type="pathway">
    <text evidence="1">Amino-acid biosynthesis; L-tyrosine biosynthesis; (4-hydroxyphenyl)pyruvate from prephenate (NAD(+) route): step 1/1.</text>
</comment>
<keyword evidence="7" id="KW-0560">Oxidoreductase</keyword>
<gene>
    <name evidence="12" type="ORF">SAMN02746066_00081</name>
</gene>
<dbReference type="GO" id="GO:0070403">
    <property type="term" value="F:NAD+ binding"/>
    <property type="evidence" value="ECO:0007669"/>
    <property type="project" value="InterPro"/>
</dbReference>
<dbReference type="FunFam" id="1.10.3660.10:FF:000003">
    <property type="entry name" value="Prephenate dehydrogenase"/>
    <property type="match status" value="1"/>
</dbReference>
<dbReference type="InterPro" id="IPR008927">
    <property type="entry name" value="6-PGluconate_DH-like_C_sf"/>
</dbReference>
<keyword evidence="6" id="KW-0028">Amino-acid biosynthesis</keyword>
<evidence type="ECO:0000256" key="5">
    <source>
        <dbReference type="ARBA" id="ARBA00022498"/>
    </source>
</evidence>
<dbReference type="RefSeq" id="WP_073281622.1">
    <property type="nucleotide sequence ID" value="NZ_FRCP01000005.1"/>
</dbReference>
<dbReference type="InterPro" id="IPR046825">
    <property type="entry name" value="PDH_C"/>
</dbReference>
<proteinExistence type="inferred from homology"/>
<comment type="catalytic activity">
    <reaction evidence="10">
        <text>prephenate + NAD(+) = 3-(4-hydroxyphenyl)pyruvate + CO2 + NADH</text>
        <dbReference type="Rhea" id="RHEA:13869"/>
        <dbReference type="ChEBI" id="CHEBI:16526"/>
        <dbReference type="ChEBI" id="CHEBI:29934"/>
        <dbReference type="ChEBI" id="CHEBI:36242"/>
        <dbReference type="ChEBI" id="CHEBI:57540"/>
        <dbReference type="ChEBI" id="CHEBI:57945"/>
        <dbReference type="EC" id="1.3.1.12"/>
    </reaction>
</comment>
<dbReference type="PROSITE" id="PS51176">
    <property type="entry name" value="PDH_ADH"/>
    <property type="match status" value="1"/>
</dbReference>
<evidence type="ECO:0000256" key="6">
    <source>
        <dbReference type="ARBA" id="ARBA00022605"/>
    </source>
</evidence>
<evidence type="ECO:0000256" key="9">
    <source>
        <dbReference type="ARBA" id="ARBA00023141"/>
    </source>
</evidence>
<sequence>MEDVTAGFIGFGLIGGSIARAMKLRFENTNIIAFNYYKDRANTNLDMALEDGTIDLISTDLAKDFRQCDIIFLCCPVLTNIQYLQELKNIIKPTCIITDVGSVKGNIHKAVQELNMNPYFIGGHPMAGSEKTGYANSNAIILENAYYILTPSDQIEQHKIDFLYNLVKRIGSIPLIIDANEHDDVVAAISHVPHLIASSLVTMVKESDDPDEKMRLLAAGGFKDITRIASSSPIMWQNICLTNTESIRKFLECYISTLTRINRALSDCDETYLYDFFESAREYRDNIPTKKVGMLKQVYEVYLDIFDETGAIATIATILASNNISIKNIGIIHNREFEEGVLRIELYDEESSMKAVTLLEKYRYTVYARK</sequence>
<dbReference type="GO" id="GO:0004665">
    <property type="term" value="F:prephenate dehydrogenase (NADP+) activity"/>
    <property type="evidence" value="ECO:0007669"/>
    <property type="project" value="InterPro"/>
</dbReference>
<dbReference type="PANTHER" id="PTHR21363:SF0">
    <property type="entry name" value="PREPHENATE DEHYDROGENASE [NADP(+)]"/>
    <property type="match status" value="1"/>
</dbReference>
<dbReference type="InterPro" id="IPR045865">
    <property type="entry name" value="ACT-like_dom_sf"/>
</dbReference>
<evidence type="ECO:0000256" key="8">
    <source>
        <dbReference type="ARBA" id="ARBA00023027"/>
    </source>
</evidence>
<evidence type="ECO:0000256" key="10">
    <source>
        <dbReference type="ARBA" id="ARBA00049260"/>
    </source>
</evidence>
<dbReference type="InterPro" id="IPR046826">
    <property type="entry name" value="PDH_N"/>
</dbReference>
<keyword evidence="8" id="KW-0520">NAD</keyword>
<reference evidence="12 13" key="1">
    <citation type="submission" date="2016-11" db="EMBL/GenBank/DDBJ databases">
        <authorList>
            <person name="Jaros S."/>
            <person name="Januszkiewicz K."/>
            <person name="Wedrychowicz H."/>
        </authorList>
    </citation>
    <scope>NUCLEOTIDE SEQUENCE [LARGE SCALE GENOMIC DNA]</scope>
    <source>
        <strain evidence="12 13">DSM 15930</strain>
    </source>
</reference>
<dbReference type="InterPro" id="IPR003099">
    <property type="entry name" value="Prephen_DH"/>
</dbReference>
<dbReference type="SUPFAM" id="SSF55021">
    <property type="entry name" value="ACT-like"/>
    <property type="match status" value="1"/>
</dbReference>
<name>A0A1M7EMW1_9FIRM</name>
<protein>
    <recommendedName>
        <fullName evidence="4">Prephenate dehydrogenase</fullName>
        <ecNumber evidence="3">1.3.1.12</ecNumber>
    </recommendedName>
</protein>
<dbReference type="GO" id="GO:0006571">
    <property type="term" value="P:tyrosine biosynthetic process"/>
    <property type="evidence" value="ECO:0007669"/>
    <property type="project" value="UniProtKB-KW"/>
</dbReference>
<dbReference type="Gene3D" id="1.10.3660.10">
    <property type="entry name" value="6-phosphogluconate dehydrogenase C-terminal like domain"/>
    <property type="match status" value="1"/>
</dbReference>
<organism evidence="12 13">
    <name type="scientific">Anaerosporobacter mobilis DSM 15930</name>
    <dbReference type="NCBI Taxonomy" id="1120996"/>
    <lineage>
        <taxon>Bacteria</taxon>
        <taxon>Bacillati</taxon>
        <taxon>Bacillota</taxon>
        <taxon>Clostridia</taxon>
        <taxon>Lachnospirales</taxon>
        <taxon>Lachnospiraceae</taxon>
        <taxon>Anaerosporobacter</taxon>
    </lineage>
</organism>
<keyword evidence="5" id="KW-0827">Tyrosine biosynthesis</keyword>
<dbReference type="SUPFAM" id="SSF51735">
    <property type="entry name" value="NAD(P)-binding Rossmann-fold domains"/>
    <property type="match status" value="1"/>
</dbReference>
<dbReference type="FunFam" id="3.40.50.720:FF:000208">
    <property type="entry name" value="Prephenate dehydrogenase"/>
    <property type="match status" value="1"/>
</dbReference>